<reference evidence="2 3" key="1">
    <citation type="submission" date="2014-02" db="EMBL/GenBank/DDBJ databases">
        <title>The genome sequence of Colletotrichum nymphaeae SA-01.</title>
        <authorList>
            <person name="Baroncelli R."/>
            <person name="Thon M.R."/>
        </authorList>
    </citation>
    <scope>NUCLEOTIDE SEQUENCE [LARGE SCALE GENOMIC DNA]</scope>
    <source>
        <strain evidence="2 3">SA-01</strain>
    </source>
</reference>
<evidence type="ECO:0000256" key="1">
    <source>
        <dbReference type="SAM" id="MobiDB-lite"/>
    </source>
</evidence>
<dbReference type="Proteomes" id="UP000070054">
    <property type="component" value="Unassembled WGS sequence"/>
</dbReference>
<sequence>MGWLAAQLGQQKTADPETLPRAVSAPRSNIADRRIRRVATTLPYSVRILRTDRALETRDSTPGSSDHIFVLHTQQAHDGRWVSLLATGKQSKCSMVSLQVHGHRCTISFPRIDIYPCPYRFHVPPKPDRLRAMILVKHA</sequence>
<accession>A0A135TW10</accession>
<gene>
    <name evidence="2" type="ORF">CNYM01_02147</name>
</gene>
<protein>
    <submittedName>
        <fullName evidence="2">Uncharacterized protein</fullName>
    </submittedName>
</protein>
<feature type="region of interest" description="Disordered" evidence="1">
    <location>
        <begin position="1"/>
        <end position="22"/>
    </location>
</feature>
<comment type="caution">
    <text evidence="2">The sequence shown here is derived from an EMBL/GenBank/DDBJ whole genome shotgun (WGS) entry which is preliminary data.</text>
</comment>
<name>A0A135TW10_9PEZI</name>
<organism evidence="2 3">
    <name type="scientific">Colletotrichum nymphaeae SA-01</name>
    <dbReference type="NCBI Taxonomy" id="1460502"/>
    <lineage>
        <taxon>Eukaryota</taxon>
        <taxon>Fungi</taxon>
        <taxon>Dikarya</taxon>
        <taxon>Ascomycota</taxon>
        <taxon>Pezizomycotina</taxon>
        <taxon>Sordariomycetes</taxon>
        <taxon>Hypocreomycetidae</taxon>
        <taxon>Glomerellales</taxon>
        <taxon>Glomerellaceae</taxon>
        <taxon>Colletotrichum</taxon>
        <taxon>Colletotrichum acutatum species complex</taxon>
    </lineage>
</organism>
<evidence type="ECO:0000313" key="3">
    <source>
        <dbReference type="Proteomes" id="UP000070054"/>
    </source>
</evidence>
<keyword evidence="3" id="KW-1185">Reference proteome</keyword>
<dbReference type="EMBL" id="JEMN01001006">
    <property type="protein sequence ID" value="KXH52331.1"/>
    <property type="molecule type" value="Genomic_DNA"/>
</dbReference>
<dbReference type="AlphaFoldDB" id="A0A135TW10"/>
<evidence type="ECO:0000313" key="2">
    <source>
        <dbReference type="EMBL" id="KXH52331.1"/>
    </source>
</evidence>
<proteinExistence type="predicted"/>